<dbReference type="RefSeq" id="WP_379984961.1">
    <property type="nucleotide sequence ID" value="NZ_JADIKD010000006.1"/>
</dbReference>
<protein>
    <submittedName>
        <fullName evidence="2">Uncharacterized protein</fullName>
    </submittedName>
</protein>
<evidence type="ECO:0000313" key="3">
    <source>
        <dbReference type="Proteomes" id="UP001620408"/>
    </source>
</evidence>
<dbReference type="EMBL" id="JADIKD010000006">
    <property type="protein sequence ID" value="MFK2916311.1"/>
    <property type="molecule type" value="Genomic_DNA"/>
</dbReference>
<keyword evidence="1" id="KW-0812">Transmembrane</keyword>
<keyword evidence="3" id="KW-1185">Reference proteome</keyword>
<feature type="transmembrane region" description="Helical" evidence="1">
    <location>
        <begin position="167"/>
        <end position="190"/>
    </location>
</feature>
<proteinExistence type="predicted"/>
<gene>
    <name evidence="2" type="ORF">ISS97_03465</name>
</gene>
<feature type="transmembrane region" description="Helical" evidence="1">
    <location>
        <begin position="267"/>
        <end position="291"/>
    </location>
</feature>
<comment type="caution">
    <text evidence="2">The sequence shown here is derived from an EMBL/GenBank/DDBJ whole genome shotgun (WGS) entry which is preliminary data.</text>
</comment>
<reference evidence="2 3" key="1">
    <citation type="submission" date="2020-10" db="EMBL/GenBank/DDBJ databases">
        <title>Phylogeny of dyella-like bacteria.</title>
        <authorList>
            <person name="Fu J."/>
        </authorList>
    </citation>
    <scope>NUCLEOTIDE SEQUENCE [LARGE SCALE GENOMIC DNA]</scope>
    <source>
        <strain evidence="2 3">BB4</strain>
    </source>
</reference>
<keyword evidence="1" id="KW-1133">Transmembrane helix</keyword>
<feature type="transmembrane region" description="Helical" evidence="1">
    <location>
        <begin position="202"/>
        <end position="223"/>
    </location>
</feature>
<dbReference type="Proteomes" id="UP001620408">
    <property type="component" value="Unassembled WGS sequence"/>
</dbReference>
<evidence type="ECO:0000313" key="2">
    <source>
        <dbReference type="EMBL" id="MFK2916311.1"/>
    </source>
</evidence>
<feature type="transmembrane region" description="Helical" evidence="1">
    <location>
        <begin position="126"/>
        <end position="146"/>
    </location>
</feature>
<accession>A0ABW8K2C0</accession>
<sequence>MNRPQAQRTNLPWLAAATAVVVAMLPFLFTLKFMLARNAEGQDPAVLWITLETFGSGLLFKGWVTFLIAQWRGERRGELAFRRPALLMLAFAVGLLVWIALTTLLYQLAFAALHQSGVRIDLMNAAMTLLSPLLSTLGIWLAWWTATRLLRNDVLPSLVQPNMAPRVAGLAALSLAAVLLSLTPLALPTLMLAVSDARLGLLVYWGSATLPVVLAFVGALLGLRGGVHAVHGGRLLGASLAAIVSAGLLSYGSIVLTSDFLRPQFDLSAGVAATLCAMLLLASIIGCYGLWIHVLYRGVRRDGAARMVPAKAQGAAG</sequence>
<feature type="transmembrane region" description="Helical" evidence="1">
    <location>
        <begin position="235"/>
        <end position="255"/>
    </location>
</feature>
<organism evidence="2 3">
    <name type="scientific">Dyella koreensis</name>
    <dbReference type="NCBI Taxonomy" id="311235"/>
    <lineage>
        <taxon>Bacteria</taxon>
        <taxon>Pseudomonadati</taxon>
        <taxon>Pseudomonadota</taxon>
        <taxon>Gammaproteobacteria</taxon>
        <taxon>Lysobacterales</taxon>
        <taxon>Rhodanobacteraceae</taxon>
        <taxon>Dyella</taxon>
    </lineage>
</organism>
<name>A0ABW8K2C0_9GAMM</name>
<keyword evidence="1" id="KW-0472">Membrane</keyword>
<feature type="transmembrane region" description="Helical" evidence="1">
    <location>
        <begin position="12"/>
        <end position="33"/>
    </location>
</feature>
<evidence type="ECO:0000256" key="1">
    <source>
        <dbReference type="SAM" id="Phobius"/>
    </source>
</evidence>
<feature type="transmembrane region" description="Helical" evidence="1">
    <location>
        <begin position="85"/>
        <end position="106"/>
    </location>
</feature>
<feature type="transmembrane region" description="Helical" evidence="1">
    <location>
        <begin position="45"/>
        <end position="64"/>
    </location>
</feature>